<dbReference type="EMBL" id="VIWO01000001">
    <property type="protein sequence ID" value="TWF44871.1"/>
    <property type="molecule type" value="Genomic_DNA"/>
</dbReference>
<dbReference type="PROSITE" id="PS51198">
    <property type="entry name" value="UVRD_HELICASE_ATP_BIND"/>
    <property type="match status" value="1"/>
</dbReference>
<dbReference type="InterPro" id="IPR004586">
    <property type="entry name" value="RecB"/>
</dbReference>
<dbReference type="SUPFAM" id="SSF52540">
    <property type="entry name" value="P-loop containing nucleoside triphosphate hydrolases"/>
    <property type="match status" value="1"/>
</dbReference>
<comment type="catalytic activity">
    <reaction evidence="15">
        <text>Exonucleolytic cleavage (in the presence of ATP) in either 5'- to 3'- or 3'- to 5'-direction to yield 5'-phosphooligonucleotides.</text>
        <dbReference type="EC" id="3.1.11.5"/>
    </reaction>
</comment>
<feature type="region of interest" description="Nuclease activity, interacts with RecD and RecA" evidence="15">
    <location>
        <begin position="880"/>
        <end position="1149"/>
    </location>
</feature>
<feature type="binding site" evidence="15">
    <location>
        <position position="927"/>
    </location>
    <ligand>
        <name>Mg(2+)</name>
        <dbReference type="ChEBI" id="CHEBI:18420"/>
    </ligand>
</feature>
<dbReference type="SUPFAM" id="SSF52980">
    <property type="entry name" value="Restriction endonuclease-like"/>
    <property type="match status" value="1"/>
</dbReference>
<dbReference type="PANTHER" id="PTHR11070">
    <property type="entry name" value="UVRD / RECB / PCRA DNA HELICASE FAMILY MEMBER"/>
    <property type="match status" value="1"/>
</dbReference>
<dbReference type="GO" id="GO:0000724">
    <property type="term" value="P:double-strand break repair via homologous recombination"/>
    <property type="evidence" value="ECO:0007669"/>
    <property type="project" value="UniProtKB-UniRule"/>
</dbReference>
<comment type="caution">
    <text evidence="19">The sequence shown here is derived from an EMBL/GenBank/DDBJ whole genome shotgun (WGS) entry which is preliminary data.</text>
</comment>
<dbReference type="EC" id="5.6.2.4" evidence="15"/>
<dbReference type="GO" id="GO:0003677">
    <property type="term" value="F:DNA binding"/>
    <property type="evidence" value="ECO:0007669"/>
    <property type="project" value="UniProtKB-UniRule"/>
</dbReference>
<evidence type="ECO:0000256" key="2">
    <source>
        <dbReference type="ARBA" id="ARBA00022723"/>
    </source>
</evidence>
<gene>
    <name evidence="15" type="primary">recB</name>
    <name evidence="19" type="ORF">FHW36_101794</name>
</gene>
<keyword evidence="11 15" id="KW-0234">DNA repair</keyword>
<evidence type="ECO:0000256" key="15">
    <source>
        <dbReference type="HAMAP-Rule" id="MF_01485"/>
    </source>
</evidence>
<feature type="region of interest" description="DNA-binding and helicase activity, interacts with RecC" evidence="15">
    <location>
        <begin position="1"/>
        <end position="838"/>
    </location>
</feature>
<evidence type="ECO:0000313" key="20">
    <source>
        <dbReference type="Proteomes" id="UP000320811"/>
    </source>
</evidence>
<evidence type="ECO:0000256" key="6">
    <source>
        <dbReference type="ARBA" id="ARBA00022806"/>
    </source>
</evidence>
<dbReference type="Pfam" id="PF00580">
    <property type="entry name" value="UvrD-helicase"/>
    <property type="match status" value="1"/>
</dbReference>
<dbReference type="InterPro" id="IPR014017">
    <property type="entry name" value="DNA_helicase_UvrD-like_C"/>
</dbReference>
<dbReference type="PANTHER" id="PTHR11070:SF23">
    <property type="entry name" value="RECBCD ENZYME SUBUNIT RECB"/>
    <property type="match status" value="1"/>
</dbReference>
<dbReference type="InterPro" id="IPR027417">
    <property type="entry name" value="P-loop_NTPase"/>
</dbReference>
<dbReference type="Gene3D" id="3.40.50.300">
    <property type="entry name" value="P-loop containing nucleotide triphosphate hydrolases"/>
    <property type="match status" value="2"/>
</dbReference>
<keyword evidence="5 15" id="KW-0378">Hydrolase</keyword>
<keyword evidence="6 15" id="KW-0347">Helicase</keyword>
<evidence type="ECO:0000256" key="4">
    <source>
        <dbReference type="ARBA" id="ARBA00022763"/>
    </source>
</evidence>
<dbReference type="Gene3D" id="3.90.320.10">
    <property type="match status" value="1"/>
</dbReference>
<evidence type="ECO:0000256" key="1">
    <source>
        <dbReference type="ARBA" id="ARBA00022722"/>
    </source>
</evidence>
<comment type="cofactor">
    <cofactor evidence="15">
        <name>Mg(2+)</name>
        <dbReference type="ChEBI" id="CHEBI:18420"/>
    </cofactor>
    <text evidence="15">Binds 1 Mg(2+) ion per subunit.</text>
</comment>
<evidence type="ECO:0000313" key="19">
    <source>
        <dbReference type="EMBL" id="TWF44871.1"/>
    </source>
</evidence>
<feature type="domain" description="UvrD-like helicase C-terminal" evidence="18">
    <location>
        <begin position="464"/>
        <end position="727"/>
    </location>
</feature>
<keyword evidence="3 15" id="KW-0547">Nucleotide-binding</keyword>
<feature type="binding site" evidence="16">
    <location>
        <begin position="25"/>
        <end position="32"/>
    </location>
    <ligand>
        <name>ATP</name>
        <dbReference type="ChEBI" id="CHEBI:30616"/>
    </ligand>
</feature>
<evidence type="ECO:0000259" key="17">
    <source>
        <dbReference type="PROSITE" id="PS51198"/>
    </source>
</evidence>
<evidence type="ECO:0000256" key="11">
    <source>
        <dbReference type="ARBA" id="ARBA00023204"/>
    </source>
</evidence>
<comment type="miscellaneous">
    <text evidence="15">In the RecBCD complex, RecB has a slow 3'-5' helicase, an exonuclease activity and loads RecA onto ssDNA, RecD has a fast 5'-3' helicase activity, while RecC stimulates the ATPase and processivity of the RecB helicase and contributes to recognition of the Chi site.</text>
</comment>
<feature type="domain" description="UvrD-like helicase ATP-binding" evidence="17">
    <location>
        <begin position="4"/>
        <end position="440"/>
    </location>
</feature>
<evidence type="ECO:0000256" key="9">
    <source>
        <dbReference type="ARBA" id="ARBA00022842"/>
    </source>
</evidence>
<comment type="catalytic activity">
    <reaction evidence="14 15">
        <text>ATP + H2O = ADP + phosphate + H(+)</text>
        <dbReference type="Rhea" id="RHEA:13065"/>
        <dbReference type="ChEBI" id="CHEBI:15377"/>
        <dbReference type="ChEBI" id="CHEBI:15378"/>
        <dbReference type="ChEBI" id="CHEBI:30616"/>
        <dbReference type="ChEBI" id="CHEBI:43474"/>
        <dbReference type="ChEBI" id="CHEBI:456216"/>
        <dbReference type="EC" id="5.6.2.4"/>
    </reaction>
</comment>
<dbReference type="Gene3D" id="1.10.486.10">
    <property type="entry name" value="PCRA, domain 4"/>
    <property type="match status" value="1"/>
</dbReference>
<comment type="domain">
    <text evidence="15">The N-terminal DNA-binding domain is a ssDNA-dependent ATPase and has ATP-dependent 3'-5' helicase function. This domain interacts with RecC.</text>
</comment>
<feature type="active site" description="For nuclease activity" evidence="15">
    <location>
        <position position="1056"/>
    </location>
</feature>
<keyword evidence="12 15" id="KW-0413">Isomerase</keyword>
<proteinExistence type="inferred from homology"/>
<dbReference type="CDD" id="cd22352">
    <property type="entry name" value="RecB_C-like"/>
    <property type="match status" value="1"/>
</dbReference>
<dbReference type="GO" id="GO:0005829">
    <property type="term" value="C:cytosol"/>
    <property type="evidence" value="ECO:0007669"/>
    <property type="project" value="TreeGrafter"/>
</dbReference>
<evidence type="ECO:0000259" key="18">
    <source>
        <dbReference type="PROSITE" id="PS51217"/>
    </source>
</evidence>
<evidence type="ECO:0000256" key="7">
    <source>
        <dbReference type="ARBA" id="ARBA00022839"/>
    </source>
</evidence>
<dbReference type="AlphaFoldDB" id="A0A561Q3C4"/>
<comment type="domain">
    <text evidence="15">The C-terminal domain has nuclease activity and interacts with RecD. It interacts with RecA, facilitating its loading onto ssDNA.</text>
</comment>
<dbReference type="GO" id="GO:0009338">
    <property type="term" value="C:exodeoxyribonuclease V complex"/>
    <property type="evidence" value="ECO:0007669"/>
    <property type="project" value="TreeGrafter"/>
</dbReference>
<evidence type="ECO:0000256" key="10">
    <source>
        <dbReference type="ARBA" id="ARBA00023125"/>
    </source>
</evidence>
<dbReference type="InterPro" id="IPR014016">
    <property type="entry name" value="UvrD-like_ATP-bd"/>
</dbReference>
<organism evidence="19 20">
    <name type="scientific">Chitinophaga polysaccharea</name>
    <dbReference type="NCBI Taxonomy" id="1293035"/>
    <lineage>
        <taxon>Bacteria</taxon>
        <taxon>Pseudomonadati</taxon>
        <taxon>Bacteroidota</taxon>
        <taxon>Chitinophagia</taxon>
        <taxon>Chitinophagales</taxon>
        <taxon>Chitinophagaceae</taxon>
        <taxon>Chitinophaga</taxon>
    </lineage>
</organism>
<keyword evidence="7 15" id="KW-0269">Exonuclease</keyword>
<keyword evidence="8 15" id="KW-0067">ATP-binding</keyword>
<keyword evidence="1 15" id="KW-0540">Nuclease</keyword>
<dbReference type="EC" id="3.1.11.5" evidence="15"/>
<keyword evidence="2 15" id="KW-0479">Metal-binding</keyword>
<evidence type="ECO:0000256" key="12">
    <source>
        <dbReference type="ARBA" id="ARBA00023235"/>
    </source>
</evidence>
<comment type="catalytic activity">
    <reaction evidence="13 15">
        <text>Couples ATP hydrolysis with the unwinding of duplex DNA by translocating in the 3'-5' direction.</text>
        <dbReference type="EC" id="5.6.2.4"/>
    </reaction>
</comment>
<dbReference type="NCBIfam" id="TIGR00609">
    <property type="entry name" value="recB"/>
    <property type="match status" value="1"/>
</dbReference>
<evidence type="ECO:0000256" key="13">
    <source>
        <dbReference type="ARBA" id="ARBA00034617"/>
    </source>
</evidence>
<dbReference type="HAMAP" id="MF_01485">
    <property type="entry name" value="RecB"/>
    <property type="match status" value="1"/>
</dbReference>
<dbReference type="GO" id="GO:0005524">
    <property type="term" value="F:ATP binding"/>
    <property type="evidence" value="ECO:0007669"/>
    <property type="project" value="UniProtKB-UniRule"/>
</dbReference>
<dbReference type="GO" id="GO:0043138">
    <property type="term" value="F:3'-5' DNA helicase activity"/>
    <property type="evidence" value="ECO:0007669"/>
    <property type="project" value="UniProtKB-UniRule"/>
</dbReference>
<dbReference type="InterPro" id="IPR000212">
    <property type="entry name" value="DNA_helicase_UvrD/REP"/>
</dbReference>
<dbReference type="InterPro" id="IPR011335">
    <property type="entry name" value="Restrct_endonuc-II-like"/>
</dbReference>
<evidence type="ECO:0000256" key="8">
    <source>
        <dbReference type="ARBA" id="ARBA00022840"/>
    </source>
</evidence>
<keyword evidence="9 15" id="KW-0460">Magnesium</keyword>
<dbReference type="InterPro" id="IPR011604">
    <property type="entry name" value="PDDEXK-like_dom_sf"/>
</dbReference>
<evidence type="ECO:0000256" key="14">
    <source>
        <dbReference type="ARBA" id="ARBA00048988"/>
    </source>
</evidence>
<comment type="subunit">
    <text evidence="15">Heterotrimer of RecB, RecC and RecD. All subunits contribute to DNA-binding. Interacts with RecA.</text>
</comment>
<protein>
    <recommendedName>
        <fullName evidence="15">RecBCD enzyme subunit RecB</fullName>
        <ecNumber evidence="15">3.1.11.5</ecNumber>
        <ecNumber evidence="15">5.6.2.4</ecNumber>
    </recommendedName>
    <alternativeName>
        <fullName evidence="15">DNA 3'-5' helicase subunit RecB</fullName>
    </alternativeName>
    <alternativeName>
        <fullName evidence="15">Exonuclease V subunit RecB</fullName>
        <shortName evidence="15">ExoV subunit RecB</shortName>
    </alternativeName>
    <alternativeName>
        <fullName evidence="15">Helicase/nuclease RecBCD subunit RecB</fullName>
    </alternativeName>
</protein>
<dbReference type="RefSeq" id="WP_145662507.1">
    <property type="nucleotide sequence ID" value="NZ_VIWO01000001.1"/>
</dbReference>
<evidence type="ECO:0000256" key="3">
    <source>
        <dbReference type="ARBA" id="ARBA00022741"/>
    </source>
</evidence>
<keyword evidence="20" id="KW-1185">Reference proteome</keyword>
<evidence type="ECO:0000256" key="16">
    <source>
        <dbReference type="PROSITE-ProRule" id="PRU00560"/>
    </source>
</evidence>
<reference evidence="19 20" key="1">
    <citation type="submission" date="2019-06" db="EMBL/GenBank/DDBJ databases">
        <title>Sorghum-associated microbial communities from plants grown in Nebraska, USA.</title>
        <authorList>
            <person name="Schachtman D."/>
        </authorList>
    </citation>
    <scope>NUCLEOTIDE SEQUENCE [LARGE SCALE GENOMIC DNA]</scope>
    <source>
        <strain evidence="19 20">1209</strain>
    </source>
</reference>
<keyword evidence="10 15" id="KW-0238">DNA-binding</keyword>
<evidence type="ECO:0000256" key="5">
    <source>
        <dbReference type="ARBA" id="ARBA00022801"/>
    </source>
</evidence>
<dbReference type="Proteomes" id="UP000320811">
    <property type="component" value="Unassembled WGS sequence"/>
</dbReference>
<name>A0A561Q3C4_9BACT</name>
<accession>A0A561Q3C4</accession>
<sequence>MIDSNIYKPFDAIKAPLEGSNLIEASAGTGKTYSIAILVLRLILEQKLSIKEILMVTFTRAAVAELEERIRLFIRQAYKASLGKDIPDETIFNLVLDVIDPEDPIPTQQLLRDAILLLDETAVLTIHGFCQQTLNEYAFETNQLFGAQMVPDLTPIVENELNKFWRKHITTLKTELLENIWDEKMKPDMQQVIQEHLSGKKYIGYTEDIPDTISEAQQDSWLQEIAQQTAKIQAAIEALYDWISAHSPQLETACLANRYTKKDWPELVTQPELLVKKILEKKDAKYIAAVFPDILEELDKIEEMRHQLTLQQQAIRRQVFYTAIKEVGEEVRLFKERSNMMGYDDLINNLHTALVKNENPELTASLRNKYKAVFVDEFQDTDREQFEIFNQAFGQNTILFYIGDPKQSIYAWRKADIFTYFKARNGVQQIYDMDQNFRSSENLIRAMNLFFKPTPDFDTFNFGQETNSIDYIQVNSPAGNNKGYLFKGRDKEVPIAVITCEKKESVCTAVAAQVAQLLLNKDYHITNDRGTRTITPSDIGVLVRTGQEGKDIKHALAKLGIPAVTIDEARVLRTGEAQQLLHLLEAMETPDRSSINRALLGSFTGYNAHTILKLDDEIMLDLFAKYRTLWQRDGAYTALMEFISDFSVRHVLLDGTVENGERIITNLYQLSELVHQVQSRKNLSMRDLISWLKRGIDGMTTDGDEYAQRVESDEEAVNIVTIHKSKGLEYKIVMAPFLDFVEQQNIELVSFRDPVTGDYLSTQRSRLSEDQLAAYQQQQEQENRRLIYVAITRAVYKCYLFKNSYARFNDSSLAIFLKELKKISPEQAVIPGITTVLDTSLIDLNTPVPAAPEENYRQQITKGQLAVNRTSVNFRLLEQNWRKMSYTMLAAKAEHRPRIRSIQQTDPYDNFIFTTLRRGAKTGNLLHFIFESINFADSSKWEYWLEEAIRRFVPGHRELYLERLNEMLQHVMYSTIQVGGTSFQLASVGRHQRLAEFEFDFPVPVFQSNLLNQLSDDEVSVSIRRFSEYSSQELEGIMNGKIDLFFEHGGKYYILDWKSNYLGNSITDYDATGLAAAMNENNYHLQYFIYTVAVKKYLESRLPYFDYHSQFGGIIYCFVRGVRNNAGYGFYTTKPALDKIQRLERLLTK</sequence>
<comment type="similarity">
    <text evidence="15">Belongs to the helicase family. UvrD subfamily.</text>
</comment>
<dbReference type="GO" id="GO:0008854">
    <property type="term" value="F:exodeoxyribonuclease V activity"/>
    <property type="evidence" value="ECO:0007669"/>
    <property type="project" value="UniProtKB-EC"/>
</dbReference>
<dbReference type="GO" id="GO:0016887">
    <property type="term" value="F:ATP hydrolysis activity"/>
    <property type="evidence" value="ECO:0007669"/>
    <property type="project" value="RHEA"/>
</dbReference>
<dbReference type="GO" id="GO:0000287">
    <property type="term" value="F:magnesium ion binding"/>
    <property type="evidence" value="ECO:0007669"/>
    <property type="project" value="UniProtKB-UniRule"/>
</dbReference>
<dbReference type="Gene3D" id="1.10.3170.10">
    <property type="entry name" value="Recbcd, chain B, domain 2"/>
    <property type="match status" value="1"/>
</dbReference>
<keyword evidence="4 15" id="KW-0227">DNA damage</keyword>
<dbReference type="Pfam" id="PF13361">
    <property type="entry name" value="UvrD_C"/>
    <property type="match status" value="2"/>
</dbReference>
<dbReference type="PROSITE" id="PS51217">
    <property type="entry name" value="UVRD_HELICASE_CTER"/>
    <property type="match status" value="1"/>
</dbReference>
<feature type="binding site" evidence="15">
    <location>
        <position position="1056"/>
    </location>
    <ligand>
        <name>Mg(2+)</name>
        <dbReference type="ChEBI" id="CHEBI:18420"/>
    </ligand>
</feature>
<comment type="function">
    <text evidence="15">A helicase/nuclease that prepares dsDNA breaks (DSB) for recombinational DNA repair. Binds to DSBs and unwinds DNA via a highly rapid and processive ATP-dependent bidirectional helicase activity. Unwinds dsDNA until it encounters a Chi (crossover hotspot instigator) sequence from the 3' direction. Cuts ssDNA a few nucleotides 3' to the Chi site. The properties and activities of the enzyme are changed at Chi. The Chi-altered holoenzyme produces a long 3'-ssDNA overhang and facilitates RecA-binding to the ssDNA for homologous DNA recombination and repair. Holoenzyme degrades any linearized DNA that is unable to undergo homologous recombination. In the holoenzyme this subunit contributes ATPase, 3'-5' helicase, exonuclease activity and loads RecA onto ssDNA.</text>
</comment>
<feature type="binding site" evidence="15">
    <location>
        <position position="1043"/>
    </location>
    <ligand>
        <name>Mg(2+)</name>
        <dbReference type="ChEBI" id="CHEBI:18420"/>
    </ligand>
</feature>
<dbReference type="OrthoDB" id="9810135at2"/>